<dbReference type="EMBL" id="JADCNL010000013">
    <property type="protein sequence ID" value="KAG0455351.1"/>
    <property type="molecule type" value="Genomic_DNA"/>
</dbReference>
<organism evidence="2 3">
    <name type="scientific">Vanilla planifolia</name>
    <name type="common">Vanilla</name>
    <dbReference type="NCBI Taxonomy" id="51239"/>
    <lineage>
        <taxon>Eukaryota</taxon>
        <taxon>Viridiplantae</taxon>
        <taxon>Streptophyta</taxon>
        <taxon>Embryophyta</taxon>
        <taxon>Tracheophyta</taxon>
        <taxon>Spermatophyta</taxon>
        <taxon>Magnoliopsida</taxon>
        <taxon>Liliopsida</taxon>
        <taxon>Asparagales</taxon>
        <taxon>Orchidaceae</taxon>
        <taxon>Vanilloideae</taxon>
        <taxon>Vanilleae</taxon>
        <taxon>Vanilla</taxon>
    </lineage>
</organism>
<dbReference type="Proteomes" id="UP000636800">
    <property type="component" value="Chromosome 13"/>
</dbReference>
<evidence type="ECO:0000313" key="2">
    <source>
        <dbReference type="EMBL" id="KAG0455351.1"/>
    </source>
</evidence>
<keyword evidence="3" id="KW-1185">Reference proteome</keyword>
<comment type="caution">
    <text evidence="2">The sequence shown here is derived from an EMBL/GenBank/DDBJ whole genome shotgun (WGS) entry which is preliminary data.</text>
</comment>
<evidence type="ECO:0000313" key="3">
    <source>
        <dbReference type="Proteomes" id="UP000636800"/>
    </source>
</evidence>
<name>A0A835UDG5_VANPL</name>
<reference evidence="2 3" key="1">
    <citation type="journal article" date="2020" name="Nat. Food">
        <title>A phased Vanilla planifolia genome enables genetic improvement of flavour and production.</title>
        <authorList>
            <person name="Hasing T."/>
            <person name="Tang H."/>
            <person name="Brym M."/>
            <person name="Khazi F."/>
            <person name="Huang T."/>
            <person name="Chambers A.H."/>
        </authorList>
    </citation>
    <scope>NUCLEOTIDE SEQUENCE [LARGE SCALE GENOMIC DNA]</scope>
    <source>
        <tissue evidence="2">Leaf</tissue>
    </source>
</reference>
<accession>A0A835UDG5</accession>
<protein>
    <submittedName>
        <fullName evidence="2">Uncharacterized protein</fullName>
    </submittedName>
</protein>
<sequence length="53" mass="6042">MQRKSCRQKHWSAHSNGSMPDGTERIQDRGRGSSVFALFFFKLRGCNSGPDIR</sequence>
<feature type="compositionally biased region" description="Basic residues" evidence="1">
    <location>
        <begin position="1"/>
        <end position="12"/>
    </location>
</feature>
<proteinExistence type="predicted"/>
<dbReference type="AlphaFoldDB" id="A0A835UDG5"/>
<gene>
    <name evidence="2" type="ORF">HPP92_024643</name>
</gene>
<evidence type="ECO:0000256" key="1">
    <source>
        <dbReference type="SAM" id="MobiDB-lite"/>
    </source>
</evidence>
<feature type="region of interest" description="Disordered" evidence="1">
    <location>
        <begin position="1"/>
        <end position="28"/>
    </location>
</feature>